<feature type="signal peptide" evidence="1">
    <location>
        <begin position="1"/>
        <end position="22"/>
    </location>
</feature>
<evidence type="ECO:0000313" key="2">
    <source>
        <dbReference type="EMBL" id="MCG2578691.1"/>
    </source>
</evidence>
<protein>
    <submittedName>
        <fullName evidence="2">ABC transporter substrate-binding protein</fullName>
    </submittedName>
</protein>
<accession>A0ABS9K6B2</accession>
<dbReference type="Gene3D" id="3.10.450.50">
    <property type="match status" value="1"/>
</dbReference>
<dbReference type="InterPro" id="IPR008869">
    <property type="entry name" value="MlaC/ttg2D"/>
</dbReference>
<keyword evidence="1" id="KW-0732">Signal</keyword>
<keyword evidence="3" id="KW-1185">Reference proteome</keyword>
<dbReference type="Proteomes" id="UP001165384">
    <property type="component" value="Unassembled WGS sequence"/>
</dbReference>
<dbReference type="RefSeq" id="WP_275712081.1">
    <property type="nucleotide sequence ID" value="NZ_JAKLTN010000004.1"/>
</dbReference>
<organism evidence="2 3">
    <name type="scientific">Dechloromonas hankyongensis</name>
    <dbReference type="NCBI Taxonomy" id="2908002"/>
    <lineage>
        <taxon>Bacteria</taxon>
        <taxon>Pseudomonadati</taxon>
        <taxon>Pseudomonadota</taxon>
        <taxon>Betaproteobacteria</taxon>
        <taxon>Rhodocyclales</taxon>
        <taxon>Azonexaceae</taxon>
        <taxon>Dechloromonas</taxon>
    </lineage>
</organism>
<comment type="caution">
    <text evidence="2">The sequence shown here is derived from an EMBL/GenBank/DDBJ whole genome shotgun (WGS) entry which is preliminary data.</text>
</comment>
<gene>
    <name evidence="2" type="ORF">LZ012_16960</name>
</gene>
<dbReference type="PANTHER" id="PTHR36573">
    <property type="entry name" value="INTERMEMBRANE PHOSPHOLIPID TRANSPORT SYSTEM BINDING PROTEIN MLAC"/>
    <property type="match status" value="1"/>
</dbReference>
<dbReference type="Gene3D" id="1.10.10.640">
    <property type="entry name" value="phospholipid-binding protein"/>
    <property type="match status" value="1"/>
</dbReference>
<sequence>MIRKYLAWLLPLFLLLPGFAPAQESPDALIRNVTEEVLSILRQDKAIRSGDRQRAEALIEQKVAPHFDFTRMTSLAVGRAWRQADEAQRKALTDEFRALLVRTYANTLTTYRDQTVSFKPLSPAPAGDEVTVHSQINKPGGQPIPLDYSLARSPDGWKVFDVVVANVSLVTNYRNSFANEVNKGGIAGLLKALQEQNRRRDSTPPAAV</sequence>
<dbReference type="Pfam" id="PF05494">
    <property type="entry name" value="MlaC"/>
    <property type="match status" value="1"/>
</dbReference>
<feature type="chain" id="PRO_5045325845" evidence="1">
    <location>
        <begin position="23"/>
        <end position="208"/>
    </location>
</feature>
<dbReference type="PIRSF" id="PIRSF004649">
    <property type="entry name" value="MlaC"/>
    <property type="match status" value="1"/>
</dbReference>
<dbReference type="PANTHER" id="PTHR36573:SF1">
    <property type="entry name" value="INTERMEMBRANE PHOSPHOLIPID TRANSPORT SYSTEM BINDING PROTEIN MLAC"/>
    <property type="match status" value="1"/>
</dbReference>
<evidence type="ECO:0000256" key="1">
    <source>
        <dbReference type="SAM" id="SignalP"/>
    </source>
</evidence>
<reference evidence="2" key="1">
    <citation type="submission" date="2022-01" db="EMBL/GenBank/DDBJ databases">
        <authorList>
            <person name="Jo J.-H."/>
            <person name="Im W.-T."/>
        </authorList>
    </citation>
    <scope>NUCLEOTIDE SEQUENCE</scope>
    <source>
        <strain evidence="2">XY25</strain>
    </source>
</reference>
<evidence type="ECO:0000313" key="3">
    <source>
        <dbReference type="Proteomes" id="UP001165384"/>
    </source>
</evidence>
<proteinExistence type="predicted"/>
<dbReference type="EMBL" id="JAKLTN010000004">
    <property type="protein sequence ID" value="MCG2578691.1"/>
    <property type="molecule type" value="Genomic_DNA"/>
</dbReference>
<name>A0ABS9K6B2_9RHOO</name>